<dbReference type="EMBL" id="MU971335">
    <property type="protein sequence ID" value="KAK9241209.1"/>
    <property type="molecule type" value="Genomic_DNA"/>
</dbReference>
<name>A0ACC3TBR5_LIPKO</name>
<evidence type="ECO:0000313" key="2">
    <source>
        <dbReference type="Proteomes" id="UP001433508"/>
    </source>
</evidence>
<gene>
    <name evidence="1" type="ORF">V1525DRAFT_392445</name>
</gene>
<proteinExistence type="predicted"/>
<comment type="caution">
    <text evidence="1">The sequence shown here is derived from an EMBL/GenBank/DDBJ whole genome shotgun (WGS) entry which is preliminary data.</text>
</comment>
<accession>A0ACC3TBR5</accession>
<evidence type="ECO:0000313" key="1">
    <source>
        <dbReference type="EMBL" id="KAK9241209.1"/>
    </source>
</evidence>
<sequence>MENGASGTDQAISSSPHRAANRAPMRRQLSDWFAPKNKSSPVSTSDDASGNTRPLSSPLSASRKVNHSPNTVLSPLRTVTNGPTASGKRVASSVNSSPTRAIGTVTKAALSAGSAKRKLQQKLTFTSTQQKLTVVGGPRKFEDHAKPTLSSTGADCDGTTPSPMRNNSSTLSLEDNTSSQDTLVSCRAVISSVINVDEEGEKQEVKESSEDTTPASTRSVSTSKTDDVPTPSSFRSAVETLDGELSSVVELSSSPVRQERTDKGGDDGEQFKQLRMDNIEVIVLDDSQNTEIAMASSPAQKNPGPANVESSSVLSSPPSSLVSMTLTSESARPVDIIALNSESEFDSSSSPEPTPTPTAITRGQIAARTEATGLEETVTTRKRQLRSSALASILSSSRPSAAADASRSTTEPSSFVIEAPLLPPSSPSTIVVSTQHLPPNTPGPAEIQIPKEANRTPSSFLESLIQKSARKPVRTVKPAIPSALRDLYAHAAEIQRFDSLMAESKELELQSDRLEPRSDEAIDDNVMKVAVGEENAMQVAEMLAKAEREKSKNVEFHYFDIGQMDQCETESIQFPGLPAGWVSECLNDPEMRNVMFESGFVRDMIDLGNKLPKTLVWYLVQEVSRERNDFLAHSYLQTLLLCDDILNVNEEVLDQVFHNLGIKSELRHDDSELTLSPIKDDASRFHIHNIKFTIELLHAIVTRRTYERHFFRKVIIFTIRSLLDSAVGKSLYSSLSDLFSIVLSRIPMEDWVNEERFLLRILFSSVTDSKERVRLLTLVPINPGTYAMHLRTRLAIAFFLNDVDFVVDTMADNRLPIAKRILPELLSNPLYRLRTASRKNGAETPQAQPCTRPLSGPAEAELQKNDLVSPSHSKPKVVVSKDLEDEPDQEMLESTSAISDDIDDIDDIELDTDSEEDDDESSEFDYVLLTQRICCLNFALMTAVRFDKDMQKIKVVTDFLRDLNNKIFDPQARFPDRTEAKTAVQACEFRLLYSVVGGNGVRQSVIEKHFEYLKRSPRKNHRSKKRKEIEE</sequence>
<dbReference type="Proteomes" id="UP001433508">
    <property type="component" value="Unassembled WGS sequence"/>
</dbReference>
<reference evidence="2" key="1">
    <citation type="journal article" date="2024" name="Front. Bioeng. Biotechnol.">
        <title>Genome-scale model development and genomic sequencing of the oleaginous clade Lipomyces.</title>
        <authorList>
            <person name="Czajka J.J."/>
            <person name="Han Y."/>
            <person name="Kim J."/>
            <person name="Mondo S.J."/>
            <person name="Hofstad B.A."/>
            <person name="Robles A."/>
            <person name="Haridas S."/>
            <person name="Riley R."/>
            <person name="LaButti K."/>
            <person name="Pangilinan J."/>
            <person name="Andreopoulos W."/>
            <person name="Lipzen A."/>
            <person name="Yan J."/>
            <person name="Wang M."/>
            <person name="Ng V."/>
            <person name="Grigoriev I.V."/>
            <person name="Spatafora J.W."/>
            <person name="Magnuson J.K."/>
            <person name="Baker S.E."/>
            <person name="Pomraning K.R."/>
        </authorList>
    </citation>
    <scope>NUCLEOTIDE SEQUENCE [LARGE SCALE GENOMIC DNA]</scope>
    <source>
        <strain evidence="2">CBS 7786</strain>
    </source>
</reference>
<protein>
    <submittedName>
        <fullName evidence="1">Uncharacterized protein</fullName>
    </submittedName>
</protein>
<keyword evidence="2" id="KW-1185">Reference proteome</keyword>
<organism evidence="1 2">
    <name type="scientific">Lipomyces kononenkoae</name>
    <name type="common">Yeast</name>
    <dbReference type="NCBI Taxonomy" id="34357"/>
    <lineage>
        <taxon>Eukaryota</taxon>
        <taxon>Fungi</taxon>
        <taxon>Dikarya</taxon>
        <taxon>Ascomycota</taxon>
        <taxon>Saccharomycotina</taxon>
        <taxon>Lipomycetes</taxon>
        <taxon>Lipomycetales</taxon>
        <taxon>Lipomycetaceae</taxon>
        <taxon>Lipomyces</taxon>
    </lineage>
</organism>